<feature type="transmembrane region" description="Helical" evidence="1">
    <location>
        <begin position="6"/>
        <end position="27"/>
    </location>
</feature>
<feature type="transmembrane region" description="Helical" evidence="1">
    <location>
        <begin position="126"/>
        <end position="148"/>
    </location>
</feature>
<reference evidence="3" key="1">
    <citation type="journal article" date="2019" name="Int. J. Syst. Evol. Microbiol.">
        <title>The Global Catalogue of Microorganisms (GCM) 10K type strain sequencing project: providing services to taxonomists for standard genome sequencing and annotation.</title>
        <authorList>
            <consortium name="The Broad Institute Genomics Platform"/>
            <consortium name="The Broad Institute Genome Sequencing Center for Infectious Disease"/>
            <person name="Wu L."/>
            <person name="Ma J."/>
        </authorList>
    </citation>
    <scope>NUCLEOTIDE SEQUENCE [LARGE SCALE GENOMIC DNA]</scope>
    <source>
        <strain evidence="3">CGMCC 4.1782</strain>
    </source>
</reference>
<feature type="transmembrane region" description="Helical" evidence="1">
    <location>
        <begin position="92"/>
        <end position="114"/>
    </location>
</feature>
<organism evidence="2 3">
    <name type="scientific">Pontibacter ruber</name>
    <dbReference type="NCBI Taxonomy" id="1343895"/>
    <lineage>
        <taxon>Bacteria</taxon>
        <taxon>Pseudomonadati</taxon>
        <taxon>Bacteroidota</taxon>
        <taxon>Cytophagia</taxon>
        <taxon>Cytophagales</taxon>
        <taxon>Hymenobacteraceae</taxon>
        <taxon>Pontibacter</taxon>
    </lineage>
</organism>
<dbReference type="Proteomes" id="UP001597374">
    <property type="component" value="Unassembled WGS sequence"/>
</dbReference>
<name>A0ABW5CXQ1_9BACT</name>
<evidence type="ECO:0000313" key="3">
    <source>
        <dbReference type="Proteomes" id="UP001597374"/>
    </source>
</evidence>
<accession>A0ABW5CXQ1</accession>
<protein>
    <recommendedName>
        <fullName evidence="4">DUF2938 family protein</fullName>
    </recommendedName>
</protein>
<proteinExistence type="predicted"/>
<comment type="caution">
    <text evidence="2">The sequence shown here is derived from an EMBL/GenBank/DDBJ whole genome shotgun (WGS) entry which is preliminary data.</text>
</comment>
<dbReference type="RefSeq" id="WP_250427674.1">
    <property type="nucleotide sequence ID" value="NZ_JALPRR010000001.1"/>
</dbReference>
<keyword evidence="1" id="KW-1133">Transmembrane helix</keyword>
<evidence type="ECO:0000256" key="1">
    <source>
        <dbReference type="SAM" id="Phobius"/>
    </source>
</evidence>
<keyword evidence="1" id="KW-0472">Membrane</keyword>
<evidence type="ECO:0008006" key="4">
    <source>
        <dbReference type="Google" id="ProtNLM"/>
    </source>
</evidence>
<evidence type="ECO:0000313" key="2">
    <source>
        <dbReference type="EMBL" id="MFD2246014.1"/>
    </source>
</evidence>
<gene>
    <name evidence="2" type="ORF">ACFSKP_07085</name>
</gene>
<dbReference type="EMBL" id="JBHUIM010000001">
    <property type="protein sequence ID" value="MFD2246014.1"/>
    <property type="molecule type" value="Genomic_DNA"/>
</dbReference>
<sequence length="157" mass="17281">MKLLHAILAGLAGTAAMTAFLYLLSFATHRVMKVVMILGTMLTGRTGPDGSISEAGSTKVVGNAAHYLMGIVFAIGYLALWDSEVGLPTAGWGLLFGLGHGLLAMVLWYLFLMVYPKPPRIPLRTYLITLIFAHIVYGFVVAYTFYLLEQPDYTFWQ</sequence>
<feature type="transmembrane region" description="Helical" evidence="1">
    <location>
        <begin position="60"/>
        <end position="80"/>
    </location>
</feature>
<keyword evidence="1" id="KW-0812">Transmembrane</keyword>
<keyword evidence="3" id="KW-1185">Reference proteome</keyword>